<dbReference type="Proteomes" id="UP000015346">
    <property type="component" value="Unassembled WGS sequence"/>
</dbReference>
<evidence type="ECO:0000313" key="3">
    <source>
        <dbReference type="Proteomes" id="UP000015346"/>
    </source>
</evidence>
<protein>
    <submittedName>
        <fullName evidence="2">Uncharacterized protein</fullName>
    </submittedName>
</protein>
<dbReference type="RefSeq" id="WP_021098461.1">
    <property type="nucleotide sequence ID" value="NZ_KE557322.1"/>
</dbReference>
<dbReference type="HOGENOM" id="CLU_1739181_0_0_5"/>
<evidence type="ECO:0000313" key="2">
    <source>
        <dbReference type="EMBL" id="EPX84169.1"/>
    </source>
</evidence>
<keyword evidence="3" id="KW-1185">Reference proteome</keyword>
<name>S9SD75_9RHOB</name>
<reference evidence="2 3" key="1">
    <citation type="journal article" date="2013" name="Stand. Genomic Sci.">
        <title>Genome sequence of the reddish-pigmented Rubellimicrobium thermophilum type strain (DSM 16684(T)), a member of the Roseobacter clade.</title>
        <authorList>
            <person name="Fiebig A."/>
            <person name="Riedel T."/>
            <person name="Gronow S."/>
            <person name="Petersen J."/>
            <person name="Klenk H.P."/>
            <person name="Goker M."/>
        </authorList>
    </citation>
    <scope>NUCLEOTIDE SEQUENCE [LARGE SCALE GENOMIC DNA]</scope>
    <source>
        <strain evidence="2 3">DSM 16684</strain>
    </source>
</reference>
<dbReference type="AlphaFoldDB" id="S9SD75"/>
<organism evidence="2 3">
    <name type="scientific">Rubellimicrobium thermophilum DSM 16684</name>
    <dbReference type="NCBI Taxonomy" id="1123069"/>
    <lineage>
        <taxon>Bacteria</taxon>
        <taxon>Pseudomonadati</taxon>
        <taxon>Pseudomonadota</taxon>
        <taxon>Alphaproteobacteria</taxon>
        <taxon>Rhodobacterales</taxon>
        <taxon>Roseobacteraceae</taxon>
        <taxon>Rubellimicrobium</taxon>
    </lineage>
</organism>
<dbReference type="STRING" id="1123069.ruthe_02379"/>
<comment type="caution">
    <text evidence="2">The sequence shown here is derived from an EMBL/GenBank/DDBJ whole genome shotgun (WGS) entry which is preliminary data.</text>
</comment>
<feature type="region of interest" description="Disordered" evidence="1">
    <location>
        <begin position="131"/>
        <end position="150"/>
    </location>
</feature>
<evidence type="ECO:0000256" key="1">
    <source>
        <dbReference type="SAM" id="MobiDB-lite"/>
    </source>
</evidence>
<dbReference type="EMBL" id="AOLV01000028">
    <property type="protein sequence ID" value="EPX84169.1"/>
    <property type="molecule type" value="Genomic_DNA"/>
</dbReference>
<gene>
    <name evidence="2" type="ORF">ruthe_02379</name>
</gene>
<proteinExistence type="predicted"/>
<sequence length="150" mass="15518">MALLLRLSAELRGTLAEDLLTLSAALRAEHGSSPAGRELLLAEIRALSATGRHAEALARLAEGEQSDPFPGLAAAAGEVVQALVRDAPDPVFLTLALESLPARLPEAAANAVARRLLAMGFPPEALAVIGPRRRKRRATPAAGRGAGRPG</sequence>
<accession>S9SD75</accession>